<gene>
    <name evidence="2" type="ORF">MPL3356_280080</name>
</gene>
<dbReference type="PANTHER" id="PTHR40265:SF1">
    <property type="entry name" value="GLYOXALASE-LIKE DOMAIN-CONTAINING PROTEIN"/>
    <property type="match status" value="1"/>
</dbReference>
<reference evidence="3" key="1">
    <citation type="submission" date="2014-08" db="EMBL/GenBank/DDBJ databases">
        <authorList>
            <person name="Moulin L."/>
        </authorList>
    </citation>
    <scope>NUCLEOTIDE SEQUENCE [LARGE SCALE GENOMIC DNA]</scope>
</reference>
<name>A0A090DV70_MESPL</name>
<protein>
    <recommendedName>
        <fullName evidence="1">Glyoxalase-like domain-containing protein</fullName>
    </recommendedName>
</protein>
<evidence type="ECO:0000259" key="1">
    <source>
        <dbReference type="Pfam" id="PF13468"/>
    </source>
</evidence>
<dbReference type="InterPro" id="IPR029068">
    <property type="entry name" value="Glyas_Bleomycin-R_OHBP_Dase"/>
</dbReference>
<accession>A0A090DV70</accession>
<dbReference type="AlphaFoldDB" id="A0A090DV70"/>
<dbReference type="InterPro" id="IPR025870">
    <property type="entry name" value="Glyoxalase-like_dom"/>
</dbReference>
<dbReference type="Proteomes" id="UP000045285">
    <property type="component" value="Unassembled WGS sequence"/>
</dbReference>
<organism evidence="2 3">
    <name type="scientific">Mesorhizobium plurifarium</name>
    <dbReference type="NCBI Taxonomy" id="69974"/>
    <lineage>
        <taxon>Bacteria</taxon>
        <taxon>Pseudomonadati</taxon>
        <taxon>Pseudomonadota</taxon>
        <taxon>Alphaproteobacteria</taxon>
        <taxon>Hyphomicrobiales</taxon>
        <taxon>Phyllobacteriaceae</taxon>
        <taxon>Mesorhizobium</taxon>
    </lineage>
</organism>
<dbReference type="PANTHER" id="PTHR40265">
    <property type="entry name" value="BLL2707 PROTEIN"/>
    <property type="match status" value="1"/>
</dbReference>
<evidence type="ECO:0000313" key="3">
    <source>
        <dbReference type="Proteomes" id="UP000045285"/>
    </source>
</evidence>
<evidence type="ECO:0000313" key="2">
    <source>
        <dbReference type="EMBL" id="CDX18662.1"/>
    </source>
</evidence>
<feature type="domain" description="Glyoxalase-like" evidence="1">
    <location>
        <begin position="9"/>
        <end position="192"/>
    </location>
</feature>
<sequence>MIKIAAHPLDHLVLPTRSLDAVRSRLASLGFVVAPTGIHPFGTENACVFFADGTYLEPLAIGNEQTADRAIGEGNVFVARDRVYRERLGEEGFSAVVLGTGNADADHRRFAEAGLSAGDMLSFSRAFTDANGKSDTASFKLAFAADNGASDAFLFACERVNAPKIDRTALQVHANDVTGIVEVIAVSDAPSAQIGLISIAADASAGDLGAADAVRLPNAILSVVTPETYLQRFGLAAKPSSHLRFEAIVFSIRDKASVAQALAADAVDHNMSGDDIVVPPAPGQGAAFIFREIP</sequence>
<dbReference type="Pfam" id="PF13468">
    <property type="entry name" value="Glyoxalase_3"/>
    <property type="match status" value="1"/>
</dbReference>
<keyword evidence="3" id="KW-1185">Reference proteome</keyword>
<dbReference type="EMBL" id="CCMZ01000021">
    <property type="protein sequence ID" value="CDX18662.1"/>
    <property type="molecule type" value="Genomic_DNA"/>
</dbReference>
<dbReference type="Gene3D" id="3.10.180.10">
    <property type="entry name" value="2,3-Dihydroxybiphenyl 1,2-Dioxygenase, domain 1"/>
    <property type="match status" value="1"/>
</dbReference>
<dbReference type="SUPFAM" id="SSF54593">
    <property type="entry name" value="Glyoxalase/Bleomycin resistance protein/Dihydroxybiphenyl dioxygenase"/>
    <property type="match status" value="1"/>
</dbReference>
<dbReference type="STRING" id="69974.MPLDJ20_140142"/>
<proteinExistence type="predicted"/>